<keyword evidence="7" id="KW-0472">Membrane</keyword>
<feature type="domain" description="ABC transporter" evidence="8">
    <location>
        <begin position="2"/>
        <end position="242"/>
    </location>
</feature>
<evidence type="ECO:0000313" key="9">
    <source>
        <dbReference type="EMBL" id="MED1201841.1"/>
    </source>
</evidence>
<evidence type="ECO:0000256" key="2">
    <source>
        <dbReference type="ARBA" id="ARBA00022475"/>
    </source>
</evidence>
<dbReference type="PROSITE" id="PS50893">
    <property type="entry name" value="ABC_TRANSPORTER_2"/>
    <property type="match status" value="1"/>
</dbReference>
<keyword evidence="10" id="KW-1185">Reference proteome</keyword>
<dbReference type="SMART" id="SM00930">
    <property type="entry name" value="NIL"/>
    <property type="match status" value="1"/>
</dbReference>
<keyword evidence="4 9" id="KW-0067">ATP-binding</keyword>
<evidence type="ECO:0000259" key="8">
    <source>
        <dbReference type="PROSITE" id="PS50893"/>
    </source>
</evidence>
<dbReference type="InterPro" id="IPR050086">
    <property type="entry name" value="MetN_ABC_transporter-like"/>
</dbReference>
<dbReference type="Pfam" id="PF09383">
    <property type="entry name" value="NIL"/>
    <property type="match status" value="1"/>
</dbReference>
<dbReference type="RefSeq" id="WP_066268527.1">
    <property type="nucleotide sequence ID" value="NZ_JARMAB010000003.1"/>
</dbReference>
<dbReference type="CDD" id="cd03258">
    <property type="entry name" value="ABC_MetN_methionine_transporter"/>
    <property type="match status" value="1"/>
</dbReference>
<keyword evidence="6" id="KW-0029">Amino-acid transport</keyword>
<reference evidence="9 10" key="1">
    <citation type="submission" date="2023-03" db="EMBL/GenBank/DDBJ databases">
        <title>Bacillus Genome Sequencing.</title>
        <authorList>
            <person name="Dunlap C."/>
        </authorList>
    </citation>
    <scope>NUCLEOTIDE SEQUENCE [LARGE SCALE GENOMIC DNA]</scope>
    <source>
        <strain evidence="9 10">B-23453</strain>
    </source>
</reference>
<name>A0ABU6MB27_9BACI</name>
<keyword evidence="1" id="KW-0813">Transport</keyword>
<accession>A0ABU6MB27</accession>
<dbReference type="InterPro" id="IPR003439">
    <property type="entry name" value="ABC_transporter-like_ATP-bd"/>
</dbReference>
<protein>
    <submittedName>
        <fullName evidence="9">Methionine ABC transporter ATP-binding protein</fullName>
    </submittedName>
</protein>
<dbReference type="InterPro" id="IPR018449">
    <property type="entry name" value="NIL_domain"/>
</dbReference>
<dbReference type="SMART" id="SM00382">
    <property type="entry name" value="AAA"/>
    <property type="match status" value="1"/>
</dbReference>
<dbReference type="EMBL" id="JARMAB010000003">
    <property type="protein sequence ID" value="MED1201841.1"/>
    <property type="molecule type" value="Genomic_DNA"/>
</dbReference>
<evidence type="ECO:0000256" key="1">
    <source>
        <dbReference type="ARBA" id="ARBA00022448"/>
    </source>
</evidence>
<dbReference type="GO" id="GO:0005524">
    <property type="term" value="F:ATP binding"/>
    <property type="evidence" value="ECO:0007669"/>
    <property type="project" value="UniProtKB-KW"/>
</dbReference>
<dbReference type="InterPro" id="IPR017871">
    <property type="entry name" value="ABC_transporter-like_CS"/>
</dbReference>
<evidence type="ECO:0000256" key="4">
    <source>
        <dbReference type="ARBA" id="ARBA00022840"/>
    </source>
</evidence>
<dbReference type="Gene3D" id="3.30.70.260">
    <property type="match status" value="1"/>
</dbReference>
<dbReference type="InterPro" id="IPR041701">
    <property type="entry name" value="MetN_ABC"/>
</dbReference>
<gene>
    <name evidence="9" type="ORF">P4T90_01920</name>
</gene>
<dbReference type="PANTHER" id="PTHR43166">
    <property type="entry name" value="AMINO ACID IMPORT ATP-BINDING PROTEIN"/>
    <property type="match status" value="1"/>
</dbReference>
<evidence type="ECO:0000256" key="7">
    <source>
        <dbReference type="ARBA" id="ARBA00023136"/>
    </source>
</evidence>
<keyword evidence="5" id="KW-1278">Translocase</keyword>
<evidence type="ECO:0000313" key="10">
    <source>
        <dbReference type="Proteomes" id="UP001341444"/>
    </source>
</evidence>
<organism evidence="9 10">
    <name type="scientific">Heyndrickxia acidicola</name>
    <dbReference type="NCBI Taxonomy" id="209389"/>
    <lineage>
        <taxon>Bacteria</taxon>
        <taxon>Bacillati</taxon>
        <taxon>Bacillota</taxon>
        <taxon>Bacilli</taxon>
        <taxon>Bacillales</taxon>
        <taxon>Bacillaceae</taxon>
        <taxon>Heyndrickxia</taxon>
    </lineage>
</organism>
<dbReference type="PANTHER" id="PTHR43166:SF30">
    <property type="entry name" value="METHIONINE IMPORT ATP-BINDING PROTEIN METN"/>
    <property type="match status" value="1"/>
</dbReference>
<dbReference type="SUPFAM" id="SSF55021">
    <property type="entry name" value="ACT-like"/>
    <property type="match status" value="1"/>
</dbReference>
<dbReference type="PROSITE" id="PS00211">
    <property type="entry name" value="ABC_TRANSPORTER_1"/>
    <property type="match status" value="1"/>
</dbReference>
<dbReference type="Proteomes" id="UP001341444">
    <property type="component" value="Unassembled WGS sequence"/>
</dbReference>
<dbReference type="InterPro" id="IPR003593">
    <property type="entry name" value="AAA+_ATPase"/>
</dbReference>
<evidence type="ECO:0000256" key="3">
    <source>
        <dbReference type="ARBA" id="ARBA00022741"/>
    </source>
</evidence>
<sequence length="346" mass="38268">MLVFEDVHKSYGKGKEKRVEALKGIDFMVEKGEIFGIVGFSGAGKSTLIRCVNLLERPTSGKVLINGTDMLSLSQKELRQQRKKIGMIFQQYNLLQSKTIFQNVAMPLILEGRPKQEIEKRVNELLSFVGLEDRADHYPAQLSGGQKQRVGIARALATDPDILLCDEATSALDPNTTNAVLELLRKVRDKLGVTILMITHEMNVIRDICDKVAVIENGMIAEQGPVIEVFTEPVTDIAKSFVRTVLNDSIPPSVQKLIDESSQANPHGVYRIIFKGASTSTPLLSDTAKRFSIDVNVLHGMVTELQGIPFGNLLVELKGDKEEIDRAVAFIQEKDAIIKEVSEDAI</sequence>
<proteinExistence type="predicted"/>
<keyword evidence="3" id="KW-0547">Nucleotide-binding</keyword>
<evidence type="ECO:0000256" key="6">
    <source>
        <dbReference type="ARBA" id="ARBA00022970"/>
    </source>
</evidence>
<keyword evidence="2" id="KW-1003">Cell membrane</keyword>
<dbReference type="Gene3D" id="3.40.50.300">
    <property type="entry name" value="P-loop containing nucleotide triphosphate hydrolases"/>
    <property type="match status" value="1"/>
</dbReference>
<dbReference type="Pfam" id="PF00005">
    <property type="entry name" value="ABC_tran"/>
    <property type="match status" value="1"/>
</dbReference>
<dbReference type="InterPro" id="IPR045865">
    <property type="entry name" value="ACT-like_dom_sf"/>
</dbReference>
<evidence type="ECO:0000256" key="5">
    <source>
        <dbReference type="ARBA" id="ARBA00022967"/>
    </source>
</evidence>
<comment type="caution">
    <text evidence="9">The sequence shown here is derived from an EMBL/GenBank/DDBJ whole genome shotgun (WGS) entry which is preliminary data.</text>
</comment>
<dbReference type="InterPro" id="IPR027417">
    <property type="entry name" value="P-loop_NTPase"/>
</dbReference>
<dbReference type="SUPFAM" id="SSF52540">
    <property type="entry name" value="P-loop containing nucleoside triphosphate hydrolases"/>
    <property type="match status" value="1"/>
</dbReference>